<accession>A0A1F7SCK5</accession>
<reference evidence="3 4" key="1">
    <citation type="journal article" date="2016" name="Nat. Commun.">
        <title>Thousands of microbial genomes shed light on interconnected biogeochemical processes in an aquifer system.</title>
        <authorList>
            <person name="Anantharaman K."/>
            <person name="Brown C.T."/>
            <person name="Hug L.A."/>
            <person name="Sharon I."/>
            <person name="Castelle C.J."/>
            <person name="Probst A.J."/>
            <person name="Thomas B.C."/>
            <person name="Singh A."/>
            <person name="Wilkins M.J."/>
            <person name="Karaoz U."/>
            <person name="Brodie E.L."/>
            <person name="Williams K.H."/>
            <person name="Hubbard S.S."/>
            <person name="Banfield J.F."/>
        </authorList>
    </citation>
    <scope>NUCLEOTIDE SEQUENCE [LARGE SCALE GENOMIC DNA]</scope>
</reference>
<evidence type="ECO:0000313" key="3">
    <source>
        <dbReference type="EMBL" id="OGL51516.1"/>
    </source>
</evidence>
<dbReference type="PANTHER" id="PTHR35812">
    <property type="entry name" value="LIPOPROTEIN"/>
    <property type="match status" value="1"/>
</dbReference>
<sequence length="191" mass="21299">MLKRISFFLSTAIIFFIISGVSLAATIQLPQTGQTKCYNKSGTEIPCTGTGQDGEIQAGIGWPSPRFADNGNGTVTDNLTGLMWVKSPDSTTRRWSKALDYCNNLNFAGHTDWRLPNVNELESLVNADVPDTATWLNTQGFTNVQSFYYWSSSTSAYNTNRAWDVNMGSGSMYYFIKGYYDDYVWPVRAGQ</sequence>
<dbReference type="EMBL" id="MGDI01000041">
    <property type="protein sequence ID" value="OGL51516.1"/>
    <property type="molecule type" value="Genomic_DNA"/>
</dbReference>
<dbReference type="Proteomes" id="UP000178082">
    <property type="component" value="Unassembled WGS sequence"/>
</dbReference>
<dbReference type="InterPro" id="IPR011460">
    <property type="entry name" value="Lcl_C"/>
</dbReference>
<gene>
    <name evidence="3" type="ORF">A3G31_03415</name>
</gene>
<feature type="domain" description="Lcl C-terminal" evidence="2">
    <location>
        <begin position="73"/>
        <end position="188"/>
    </location>
</feature>
<dbReference type="Pfam" id="PF07603">
    <property type="entry name" value="Lcl_C"/>
    <property type="match status" value="1"/>
</dbReference>
<protein>
    <recommendedName>
        <fullName evidence="2">Lcl C-terminal domain-containing protein</fullName>
    </recommendedName>
</protein>
<dbReference type="STRING" id="1817883.A3G31_03415"/>
<evidence type="ECO:0000259" key="2">
    <source>
        <dbReference type="Pfam" id="PF07603"/>
    </source>
</evidence>
<dbReference type="PANTHER" id="PTHR35812:SF1">
    <property type="entry name" value="LIPOPROTEIN"/>
    <property type="match status" value="1"/>
</dbReference>
<feature type="signal peptide" evidence="1">
    <location>
        <begin position="1"/>
        <end position="24"/>
    </location>
</feature>
<organism evidence="3 4">
    <name type="scientific">Candidatus Schekmanbacteria bacterium RIFCSPLOWO2_12_FULL_38_15</name>
    <dbReference type="NCBI Taxonomy" id="1817883"/>
    <lineage>
        <taxon>Bacteria</taxon>
        <taxon>Candidatus Schekmaniibacteriota</taxon>
    </lineage>
</organism>
<dbReference type="AlphaFoldDB" id="A0A1F7SCK5"/>
<feature type="chain" id="PRO_5009532366" description="Lcl C-terminal domain-containing protein" evidence="1">
    <location>
        <begin position="25"/>
        <end position="191"/>
    </location>
</feature>
<comment type="caution">
    <text evidence="3">The sequence shown here is derived from an EMBL/GenBank/DDBJ whole genome shotgun (WGS) entry which is preliminary data.</text>
</comment>
<keyword evidence="1" id="KW-0732">Signal</keyword>
<evidence type="ECO:0000313" key="4">
    <source>
        <dbReference type="Proteomes" id="UP000178082"/>
    </source>
</evidence>
<evidence type="ECO:0000256" key="1">
    <source>
        <dbReference type="SAM" id="SignalP"/>
    </source>
</evidence>
<proteinExistence type="predicted"/>
<name>A0A1F7SCK5_9BACT</name>